<dbReference type="InterPro" id="IPR051680">
    <property type="entry name" value="ATP-dep_Glu-Cys_Ligase-2"/>
</dbReference>
<keyword evidence="3" id="KW-1185">Reference proteome</keyword>
<protein>
    <submittedName>
        <fullName evidence="2">Uncharacterized conserved protein, Alpha-E superfamily</fullName>
    </submittedName>
</protein>
<accession>A0A1G6VAK3</accession>
<evidence type="ECO:0000313" key="3">
    <source>
        <dbReference type="Proteomes" id="UP000198546"/>
    </source>
</evidence>
<organism evidence="2 3">
    <name type="scientific">Auraticoccus monumenti</name>
    <dbReference type="NCBI Taxonomy" id="675864"/>
    <lineage>
        <taxon>Bacteria</taxon>
        <taxon>Bacillati</taxon>
        <taxon>Actinomycetota</taxon>
        <taxon>Actinomycetes</taxon>
        <taxon>Propionibacteriales</taxon>
        <taxon>Propionibacteriaceae</taxon>
        <taxon>Auraticoccus</taxon>
    </lineage>
</organism>
<dbReference type="PANTHER" id="PTHR34595:SF7">
    <property type="entry name" value="SLL1039 PROTEIN"/>
    <property type="match status" value="1"/>
</dbReference>
<dbReference type="RefSeq" id="WP_090591376.1">
    <property type="nucleotide sequence ID" value="NZ_LT629688.1"/>
</dbReference>
<name>A0A1G6VAK3_9ACTN</name>
<dbReference type="Pfam" id="PF04168">
    <property type="entry name" value="Alpha-E"/>
    <property type="match status" value="1"/>
</dbReference>
<evidence type="ECO:0000313" key="2">
    <source>
        <dbReference type="EMBL" id="SDD50740.1"/>
    </source>
</evidence>
<reference evidence="2 3" key="1">
    <citation type="submission" date="2016-10" db="EMBL/GenBank/DDBJ databases">
        <authorList>
            <person name="de Groot N.N."/>
        </authorList>
    </citation>
    <scope>NUCLEOTIDE SEQUENCE [LARGE SCALE GENOMIC DNA]</scope>
    <source>
        <strain evidence="2 3">MON 2.2</strain>
    </source>
</reference>
<dbReference type="PANTHER" id="PTHR34595">
    <property type="entry name" value="BLR5612 PROTEIN"/>
    <property type="match status" value="1"/>
</dbReference>
<feature type="domain" description="DUF403" evidence="1">
    <location>
        <begin position="1"/>
        <end position="299"/>
    </location>
</feature>
<dbReference type="InterPro" id="IPR007296">
    <property type="entry name" value="DUF403"/>
</dbReference>
<sequence>MLSRIAESLFWIGRYVERADDTARIVQVHLRLRAEDPWIGEHDSSRNLVALMGLEVPAEDGVLDHAEVLRRLGWDRSEPASIVSCWSSARENARRAREVIPSELWESVNTAWRQLPAGRVGVVRAHTFLDWCRERSALFNGVAGQLMVRDDGWQFMRLGRSLEQADMTSRMVASAALAQANTPWPAVLRGCGAHDAFLRTYRGFRADREAAEFLILDERFPRSVMHGLNTAITCLESLSGVRPRAVEQRSDAALRTLGRLRARLAYATFDDLLAGLHEEMGGVQRACDEVARSISQTFFAPSEDTAWTTERTL</sequence>
<dbReference type="Proteomes" id="UP000198546">
    <property type="component" value="Chromosome i"/>
</dbReference>
<proteinExistence type="predicted"/>
<gene>
    <name evidence="2" type="ORF">SAMN04489747_1102</name>
</gene>
<evidence type="ECO:0000259" key="1">
    <source>
        <dbReference type="Pfam" id="PF04168"/>
    </source>
</evidence>
<dbReference type="EMBL" id="LT629688">
    <property type="protein sequence ID" value="SDD50740.1"/>
    <property type="molecule type" value="Genomic_DNA"/>
</dbReference>
<dbReference type="OrthoDB" id="9803532at2"/>
<dbReference type="AlphaFoldDB" id="A0A1G6VAK3"/>
<dbReference type="STRING" id="675864.SAMN04489747_1102"/>